<feature type="region of interest" description="Disordered" evidence="1">
    <location>
        <begin position="126"/>
        <end position="164"/>
    </location>
</feature>
<dbReference type="GeneID" id="106165107"/>
<feature type="compositionally biased region" description="Polar residues" evidence="1">
    <location>
        <begin position="139"/>
        <end position="148"/>
    </location>
</feature>
<evidence type="ECO:0000256" key="1">
    <source>
        <dbReference type="SAM" id="MobiDB-lite"/>
    </source>
</evidence>
<protein>
    <submittedName>
        <fullName evidence="3">Uncharacterized protein CXorf65</fullName>
    </submittedName>
</protein>
<evidence type="ECO:0000313" key="3">
    <source>
        <dbReference type="RefSeq" id="XP_013398656.1"/>
    </source>
</evidence>
<dbReference type="OrthoDB" id="2109241at2759"/>
<dbReference type="PANTHER" id="PTHR33887:SF4">
    <property type="entry name" value="AB2-183"/>
    <property type="match status" value="1"/>
</dbReference>
<reference evidence="3" key="1">
    <citation type="submission" date="2025-08" db="UniProtKB">
        <authorList>
            <consortium name="RefSeq"/>
        </authorList>
    </citation>
    <scope>IDENTIFICATION</scope>
    <source>
        <tissue evidence="3">Gonads</tissue>
    </source>
</reference>
<dbReference type="Pfam" id="PF15874">
    <property type="entry name" value="Il2rg"/>
    <property type="match status" value="1"/>
</dbReference>
<dbReference type="RefSeq" id="XP_013398656.1">
    <property type="nucleotide sequence ID" value="XM_013543202.1"/>
</dbReference>
<proteinExistence type="predicted"/>
<accession>A0A1S3IL93</accession>
<dbReference type="OMA" id="LANNNCM"/>
<gene>
    <name evidence="3" type="primary">LOC106165107</name>
</gene>
<dbReference type="KEGG" id="lak:106165107"/>
<name>A0A1S3IL93_LINAN</name>
<dbReference type="InParanoid" id="A0A1S3IL93"/>
<keyword evidence="2" id="KW-1185">Reference proteome</keyword>
<dbReference type="PANTHER" id="PTHR33887">
    <property type="entry name" value="PB1 DOMAIN-CONTAINING PROTEIN"/>
    <property type="match status" value="1"/>
</dbReference>
<evidence type="ECO:0000313" key="2">
    <source>
        <dbReference type="Proteomes" id="UP000085678"/>
    </source>
</evidence>
<dbReference type="AlphaFoldDB" id="A0A1S3IL93"/>
<sequence length="164" mass="18073">MFANIKYGSGESFLLNINCGTQTLLDYIKEKCVLTKDVTVDLCDVNGCARLLFTQGKTTNASNYLQGRETYIPIEVHRDEANVVTGFTPILEECSEILEYISDKLELQAESLQQAAKLLVSIPTAEVPPEKSGHKLSTGRKSTINPKPSKNVLKPKLGSSPRKK</sequence>
<organism evidence="2 3">
    <name type="scientific">Lingula anatina</name>
    <name type="common">Brachiopod</name>
    <name type="synonym">Lingula unguis</name>
    <dbReference type="NCBI Taxonomy" id="7574"/>
    <lineage>
        <taxon>Eukaryota</taxon>
        <taxon>Metazoa</taxon>
        <taxon>Spiralia</taxon>
        <taxon>Lophotrochozoa</taxon>
        <taxon>Brachiopoda</taxon>
        <taxon>Linguliformea</taxon>
        <taxon>Lingulata</taxon>
        <taxon>Lingulida</taxon>
        <taxon>Linguloidea</taxon>
        <taxon>Lingulidae</taxon>
        <taxon>Lingula</taxon>
    </lineage>
</organism>
<dbReference type="InterPro" id="IPR039471">
    <property type="entry name" value="CXorf65-like"/>
</dbReference>
<dbReference type="Proteomes" id="UP000085678">
    <property type="component" value="Unplaced"/>
</dbReference>